<name>A0A6G1KJR2_9PLEO</name>
<dbReference type="EMBL" id="MU005765">
    <property type="protein sequence ID" value="KAF2713079.1"/>
    <property type="molecule type" value="Genomic_DNA"/>
</dbReference>
<proteinExistence type="predicted"/>
<feature type="chain" id="PRO_5026074251" evidence="1">
    <location>
        <begin position="19"/>
        <end position="134"/>
    </location>
</feature>
<evidence type="ECO:0000313" key="2">
    <source>
        <dbReference type="EMBL" id="KAF2713079.1"/>
    </source>
</evidence>
<dbReference type="SUPFAM" id="SSF54897">
    <property type="entry name" value="Protease propeptides/inhibitors"/>
    <property type="match status" value="1"/>
</dbReference>
<dbReference type="Proteomes" id="UP000799428">
    <property type="component" value="Unassembled WGS sequence"/>
</dbReference>
<dbReference type="InterPro" id="IPR037045">
    <property type="entry name" value="S8pro/Inhibitor_I9_sf"/>
</dbReference>
<sequence length="134" mass="14026">MLFTAVLGLLTTAALATAIPTELAPRAVSIQQMHQDLHNTEGCNLLPGQNCAGSSMHDVIVVFDGTDKTKEISMYVAATNAAGGSIVHEYPGHGFSGFVPEQVLTLIAAQGKPMGVKIQDNACMTIPWCGEAPC</sequence>
<accession>A0A6G1KJR2</accession>
<keyword evidence="3" id="KW-1185">Reference proteome</keyword>
<dbReference type="Gene3D" id="3.30.70.80">
    <property type="entry name" value="Peptidase S8 propeptide/proteinase inhibitor I9"/>
    <property type="match status" value="1"/>
</dbReference>
<reference evidence="2" key="1">
    <citation type="journal article" date="2020" name="Stud. Mycol.">
        <title>101 Dothideomycetes genomes: a test case for predicting lifestyles and emergence of pathogens.</title>
        <authorList>
            <person name="Haridas S."/>
            <person name="Albert R."/>
            <person name="Binder M."/>
            <person name="Bloem J."/>
            <person name="Labutti K."/>
            <person name="Salamov A."/>
            <person name="Andreopoulos B."/>
            <person name="Baker S."/>
            <person name="Barry K."/>
            <person name="Bills G."/>
            <person name="Bluhm B."/>
            <person name="Cannon C."/>
            <person name="Castanera R."/>
            <person name="Culley D."/>
            <person name="Daum C."/>
            <person name="Ezra D."/>
            <person name="Gonzalez J."/>
            <person name="Henrissat B."/>
            <person name="Kuo A."/>
            <person name="Liang C."/>
            <person name="Lipzen A."/>
            <person name="Lutzoni F."/>
            <person name="Magnuson J."/>
            <person name="Mondo S."/>
            <person name="Nolan M."/>
            <person name="Ohm R."/>
            <person name="Pangilinan J."/>
            <person name="Park H.-J."/>
            <person name="Ramirez L."/>
            <person name="Alfaro M."/>
            <person name="Sun H."/>
            <person name="Tritt A."/>
            <person name="Yoshinaga Y."/>
            <person name="Zwiers L.-H."/>
            <person name="Turgeon B."/>
            <person name="Goodwin S."/>
            <person name="Spatafora J."/>
            <person name="Crous P."/>
            <person name="Grigoriev I."/>
        </authorList>
    </citation>
    <scope>NUCLEOTIDE SEQUENCE</scope>
    <source>
        <strain evidence="2">CBS 279.74</strain>
    </source>
</reference>
<evidence type="ECO:0000256" key="1">
    <source>
        <dbReference type="SAM" id="SignalP"/>
    </source>
</evidence>
<evidence type="ECO:0000313" key="3">
    <source>
        <dbReference type="Proteomes" id="UP000799428"/>
    </source>
</evidence>
<protein>
    <submittedName>
        <fullName evidence="2">Uncharacterized protein</fullName>
    </submittedName>
</protein>
<feature type="signal peptide" evidence="1">
    <location>
        <begin position="1"/>
        <end position="18"/>
    </location>
</feature>
<keyword evidence="1" id="KW-0732">Signal</keyword>
<dbReference type="OrthoDB" id="3755269at2759"/>
<gene>
    <name evidence="2" type="ORF">K504DRAFT_128970</name>
</gene>
<dbReference type="AlphaFoldDB" id="A0A6G1KJR2"/>
<organism evidence="2 3">
    <name type="scientific">Pleomassaria siparia CBS 279.74</name>
    <dbReference type="NCBI Taxonomy" id="1314801"/>
    <lineage>
        <taxon>Eukaryota</taxon>
        <taxon>Fungi</taxon>
        <taxon>Dikarya</taxon>
        <taxon>Ascomycota</taxon>
        <taxon>Pezizomycotina</taxon>
        <taxon>Dothideomycetes</taxon>
        <taxon>Pleosporomycetidae</taxon>
        <taxon>Pleosporales</taxon>
        <taxon>Pleomassariaceae</taxon>
        <taxon>Pleomassaria</taxon>
    </lineage>
</organism>